<accession>A0AAX3JB50</accession>
<proteinExistence type="predicted"/>
<dbReference type="AlphaFoldDB" id="A0AAX3JB50"/>
<gene>
    <name evidence="1" type="ORF">PANT111_430001</name>
</gene>
<protein>
    <submittedName>
        <fullName evidence="1">Uncharacterized protein</fullName>
    </submittedName>
</protein>
<dbReference type="Proteomes" id="UP000433737">
    <property type="component" value="Unassembled WGS sequence"/>
</dbReference>
<name>A0AAX3JB50_9GAMM</name>
<organism evidence="1 2">
    <name type="scientific">Pantoea brenneri</name>
    <dbReference type="NCBI Taxonomy" id="472694"/>
    <lineage>
        <taxon>Bacteria</taxon>
        <taxon>Pseudomonadati</taxon>
        <taxon>Pseudomonadota</taxon>
        <taxon>Gammaproteobacteria</taxon>
        <taxon>Enterobacterales</taxon>
        <taxon>Erwiniaceae</taxon>
        <taxon>Pantoea</taxon>
    </lineage>
</organism>
<evidence type="ECO:0000313" key="2">
    <source>
        <dbReference type="Proteomes" id="UP000433737"/>
    </source>
</evidence>
<reference evidence="1 2" key="1">
    <citation type="submission" date="2019-10" db="EMBL/GenBank/DDBJ databases">
        <authorList>
            <person name="Karimi E."/>
        </authorList>
    </citation>
    <scope>NUCLEOTIDE SEQUENCE [LARGE SCALE GENOMIC DNA]</scope>
    <source>
        <strain evidence="1">Pantoea sp. 111</strain>
    </source>
</reference>
<sequence length="64" mass="6868">MLPLLQLNPFTRLPVIAPVTHSGKIDDIAGCTVSPESICIKTTGCYSRALTQSHCIKGRSVSLK</sequence>
<dbReference type="EMBL" id="CABWMH010000038">
    <property type="protein sequence ID" value="VXC47448.1"/>
    <property type="molecule type" value="Genomic_DNA"/>
</dbReference>
<comment type="caution">
    <text evidence="1">The sequence shown here is derived from an EMBL/GenBank/DDBJ whole genome shotgun (WGS) entry which is preliminary data.</text>
</comment>
<evidence type="ECO:0000313" key="1">
    <source>
        <dbReference type="EMBL" id="VXC47448.1"/>
    </source>
</evidence>